<dbReference type="Gene3D" id="6.10.250.1280">
    <property type="match status" value="1"/>
</dbReference>
<accession>A0A087UWP8</accession>
<name>A0A087UWP8_STEMI</name>
<evidence type="ECO:0000313" key="3">
    <source>
        <dbReference type="Proteomes" id="UP000054359"/>
    </source>
</evidence>
<dbReference type="PANTHER" id="PTHR12377">
    <property type="entry name" value="CYTOSOLIC IRON-SULFUR ASSEMBLY COMPONENT 2B-RELATED"/>
    <property type="match status" value="1"/>
</dbReference>
<dbReference type="PANTHER" id="PTHR12377:SF0">
    <property type="entry name" value="CYTOSOLIC IRON-SULFUR ASSEMBLY COMPONENT 2B"/>
    <property type="match status" value="1"/>
</dbReference>
<sequence length="165" mass="18821">MTLEELGVVDLQDIKVKENNYCFVEFKPTIPHCSMATLIGLSIKVQLLRILPAHFKVDVCIAPGTHVSFNAINKQLADKERIAAALENYHLLEVINSCLLLPEPQTIPDFVEDALKDKQNADVSNIRYIQHSRQHIESFRRWHDVLNKDSQKSKCFNLSGKDILL</sequence>
<evidence type="ECO:0000256" key="1">
    <source>
        <dbReference type="ARBA" id="ARBA00010381"/>
    </source>
</evidence>
<dbReference type="OrthoDB" id="2746at2759"/>
<keyword evidence="3" id="KW-1185">Reference proteome</keyword>
<dbReference type="OMA" id="NDEANFC"/>
<dbReference type="Proteomes" id="UP000054359">
    <property type="component" value="Unassembled WGS sequence"/>
</dbReference>
<dbReference type="Gene3D" id="3.30.300.130">
    <property type="entry name" value="Fe-S cluster assembly (FSCA)"/>
    <property type="match status" value="1"/>
</dbReference>
<dbReference type="GO" id="GO:0097361">
    <property type="term" value="C:cytosolic [4Fe-4S] assembly targeting complex"/>
    <property type="evidence" value="ECO:0007669"/>
    <property type="project" value="TreeGrafter"/>
</dbReference>
<dbReference type="InterPro" id="IPR039796">
    <property type="entry name" value="MIP18"/>
</dbReference>
<reference evidence="2 3" key="1">
    <citation type="submission" date="2013-11" db="EMBL/GenBank/DDBJ databases">
        <title>Genome sequencing of Stegodyphus mimosarum.</title>
        <authorList>
            <person name="Bechsgaard J."/>
        </authorList>
    </citation>
    <scope>NUCLEOTIDE SEQUENCE [LARGE SCALE GENOMIC DNA]</scope>
</reference>
<evidence type="ECO:0000313" key="2">
    <source>
        <dbReference type="EMBL" id="KFM81787.1"/>
    </source>
</evidence>
<dbReference type="STRING" id="407821.A0A087UWP8"/>
<comment type="similarity">
    <text evidence="1">Belongs to the MIP18 family.</text>
</comment>
<dbReference type="SUPFAM" id="SSF117916">
    <property type="entry name" value="Fe-S cluster assembly (FSCA) domain-like"/>
    <property type="match status" value="1"/>
</dbReference>
<protein>
    <submittedName>
        <fullName evidence="2">Mitotic spindle-associated MMXD complex subunit MIP18</fullName>
    </submittedName>
</protein>
<dbReference type="GO" id="GO:0051604">
    <property type="term" value="P:protein maturation"/>
    <property type="evidence" value="ECO:0007669"/>
    <property type="project" value="InterPro"/>
</dbReference>
<feature type="non-terminal residue" evidence="2">
    <location>
        <position position="165"/>
    </location>
</feature>
<gene>
    <name evidence="2" type="ORF">X975_24268</name>
</gene>
<dbReference type="EMBL" id="KK122037">
    <property type="protein sequence ID" value="KFM81787.1"/>
    <property type="molecule type" value="Genomic_DNA"/>
</dbReference>
<dbReference type="AlphaFoldDB" id="A0A087UWP8"/>
<organism evidence="2 3">
    <name type="scientific">Stegodyphus mimosarum</name>
    <name type="common">African social velvet spider</name>
    <dbReference type="NCBI Taxonomy" id="407821"/>
    <lineage>
        <taxon>Eukaryota</taxon>
        <taxon>Metazoa</taxon>
        <taxon>Ecdysozoa</taxon>
        <taxon>Arthropoda</taxon>
        <taxon>Chelicerata</taxon>
        <taxon>Arachnida</taxon>
        <taxon>Araneae</taxon>
        <taxon>Araneomorphae</taxon>
        <taxon>Entelegynae</taxon>
        <taxon>Eresoidea</taxon>
        <taxon>Eresidae</taxon>
        <taxon>Stegodyphus</taxon>
    </lineage>
</organism>
<dbReference type="InterPro" id="IPR034904">
    <property type="entry name" value="FSCA_dom_sf"/>
</dbReference>
<proteinExistence type="inferred from homology"/>